<feature type="region of interest" description="Disordered" evidence="6">
    <location>
        <begin position="503"/>
        <end position="532"/>
    </location>
</feature>
<dbReference type="GO" id="GO:0000956">
    <property type="term" value="P:nuclear-transcribed mRNA catabolic process"/>
    <property type="evidence" value="ECO:0007669"/>
    <property type="project" value="UniProtKB-UniRule"/>
</dbReference>
<feature type="region of interest" description="Disordered" evidence="6">
    <location>
        <begin position="14"/>
        <end position="113"/>
    </location>
</feature>
<reference evidence="8" key="2">
    <citation type="submission" date="2020-05" db="UniProtKB">
        <authorList>
            <consortium name="EnsemblMetazoa"/>
        </authorList>
    </citation>
    <scope>IDENTIFICATION</scope>
    <source>
        <strain evidence="8">LVP_AGWG</strain>
    </source>
</reference>
<keyword evidence="9" id="KW-1185">Reference proteome</keyword>
<dbReference type="SMART" id="SM00955">
    <property type="entry name" value="RNB"/>
    <property type="match status" value="1"/>
</dbReference>
<dbReference type="GO" id="GO:1990074">
    <property type="term" value="P:polyuridylation-dependent mRNA catabolic process"/>
    <property type="evidence" value="ECO:0007669"/>
    <property type="project" value="UniProtKB-UniRule"/>
</dbReference>
<dbReference type="GO" id="GO:0003723">
    <property type="term" value="F:RNA binding"/>
    <property type="evidence" value="ECO:0007669"/>
    <property type="project" value="UniProtKB-KW"/>
</dbReference>
<dbReference type="Proteomes" id="UP000008820">
    <property type="component" value="Chromosome 2"/>
</dbReference>
<feature type="region of interest" description="Disordered" evidence="6">
    <location>
        <begin position="1187"/>
        <end position="1210"/>
    </location>
</feature>
<keyword evidence="4 5" id="KW-0694">RNA-binding</keyword>
<evidence type="ECO:0000313" key="9">
    <source>
        <dbReference type="Proteomes" id="UP000008820"/>
    </source>
</evidence>
<feature type="compositionally biased region" description="Basic and acidic residues" evidence="6">
    <location>
        <begin position="132"/>
        <end position="143"/>
    </location>
</feature>
<dbReference type="InterPro" id="IPR041505">
    <property type="entry name" value="Dis3_CSD2"/>
</dbReference>
<comment type="function">
    <text evidence="5">3'-5'-exoribonuclease that specifically recognizes RNAs polyuridylated at their 3' end and mediates their degradation. Component of an exosome-independent RNA degradation pathway that mediates degradation of cytoplasmic mRNAs that have been deadenylated and subsequently uridylated at their 3'.</text>
</comment>
<feature type="compositionally biased region" description="Basic and acidic residues" evidence="6">
    <location>
        <begin position="100"/>
        <end position="113"/>
    </location>
</feature>
<organism evidence="8 9">
    <name type="scientific">Aedes aegypti</name>
    <name type="common">Yellowfever mosquito</name>
    <name type="synonym">Culex aegypti</name>
    <dbReference type="NCBI Taxonomy" id="7159"/>
    <lineage>
        <taxon>Eukaryota</taxon>
        <taxon>Metazoa</taxon>
        <taxon>Ecdysozoa</taxon>
        <taxon>Arthropoda</taxon>
        <taxon>Hexapoda</taxon>
        <taxon>Insecta</taxon>
        <taxon>Pterygota</taxon>
        <taxon>Neoptera</taxon>
        <taxon>Endopterygota</taxon>
        <taxon>Diptera</taxon>
        <taxon>Nematocera</taxon>
        <taxon>Culicoidea</taxon>
        <taxon>Culicidae</taxon>
        <taxon>Culicinae</taxon>
        <taxon>Aedini</taxon>
        <taxon>Aedes</taxon>
        <taxon>Stegomyia</taxon>
    </lineage>
</organism>
<keyword evidence="5" id="KW-0540">Nuclease</keyword>
<evidence type="ECO:0000256" key="4">
    <source>
        <dbReference type="ARBA" id="ARBA00022884"/>
    </source>
</evidence>
<protein>
    <recommendedName>
        <fullName evidence="5">DIS3-like exonuclease 2</fullName>
        <ecNumber evidence="5">3.1.13.-</ecNumber>
    </recommendedName>
</protein>
<evidence type="ECO:0000256" key="6">
    <source>
        <dbReference type="SAM" id="MobiDB-lite"/>
    </source>
</evidence>
<dbReference type="HAMAP" id="MF_03045">
    <property type="entry name" value="DIS3L2"/>
    <property type="match status" value="1"/>
</dbReference>
<comment type="cofactor">
    <cofactor evidence="5">
        <name>Mg(2+)</name>
        <dbReference type="ChEBI" id="CHEBI:18420"/>
    </cofactor>
    <cofactor evidence="5">
        <name>Mn(2+)</name>
        <dbReference type="ChEBI" id="CHEBI:29035"/>
    </cofactor>
</comment>
<name>A0A1S4EYM4_AEDAE</name>
<keyword evidence="1 5" id="KW-0963">Cytoplasm</keyword>
<accession>A0A1S4EYM4</accession>
<evidence type="ECO:0000259" key="7">
    <source>
        <dbReference type="SMART" id="SM00955"/>
    </source>
</evidence>
<dbReference type="GO" id="GO:0000175">
    <property type="term" value="F:3'-5'-RNA exonuclease activity"/>
    <property type="evidence" value="ECO:0007669"/>
    <property type="project" value="UniProtKB-UniRule"/>
</dbReference>
<dbReference type="GO" id="GO:0046872">
    <property type="term" value="F:metal ion binding"/>
    <property type="evidence" value="ECO:0007669"/>
    <property type="project" value="UniProtKB-KW"/>
</dbReference>
<feature type="compositionally biased region" description="Polar residues" evidence="6">
    <location>
        <begin position="1199"/>
        <end position="1210"/>
    </location>
</feature>
<dbReference type="EC" id="3.1.13.-" evidence="5"/>
<dbReference type="PROSITE" id="PS01175">
    <property type="entry name" value="RIBONUCLEASE_II"/>
    <property type="match status" value="1"/>
</dbReference>
<dbReference type="InterPro" id="IPR012340">
    <property type="entry name" value="NA-bd_OB-fold"/>
</dbReference>
<evidence type="ECO:0000256" key="3">
    <source>
        <dbReference type="ARBA" id="ARBA00022842"/>
    </source>
</evidence>
<dbReference type="Pfam" id="PF17849">
    <property type="entry name" value="OB_Dis3"/>
    <property type="match status" value="1"/>
</dbReference>
<dbReference type="VEuPathDB" id="VectorBase:AAEL001397"/>
<proteinExistence type="inferred from homology"/>
<feature type="binding site" evidence="5">
    <location>
        <position position="681"/>
    </location>
    <ligand>
        <name>Mg(2+)</name>
        <dbReference type="ChEBI" id="CHEBI:18420"/>
    </ligand>
</feature>
<dbReference type="InterPro" id="IPR022966">
    <property type="entry name" value="RNase_II/R_CS"/>
</dbReference>
<dbReference type="FunCoup" id="A0A1S4EYM4">
    <property type="interactions" value="1961"/>
</dbReference>
<feature type="compositionally biased region" description="Basic and acidic residues" evidence="6">
    <location>
        <begin position="230"/>
        <end position="240"/>
    </location>
</feature>
<feature type="compositionally biased region" description="Polar residues" evidence="6">
    <location>
        <begin position="203"/>
        <end position="215"/>
    </location>
</feature>
<gene>
    <name evidence="8" type="primary">5570507</name>
</gene>
<evidence type="ECO:0000313" key="8">
    <source>
        <dbReference type="EnsemblMetazoa" id="AAEL001397-PA"/>
    </source>
</evidence>
<feature type="compositionally biased region" description="Basic and acidic residues" evidence="6">
    <location>
        <begin position="252"/>
        <end position="267"/>
    </location>
</feature>
<keyword evidence="5" id="KW-0269">Exonuclease</keyword>
<dbReference type="PANTHER" id="PTHR23355:SF9">
    <property type="entry name" value="DIS3-LIKE EXONUCLEASE 2"/>
    <property type="match status" value="1"/>
</dbReference>
<dbReference type="Gene3D" id="2.40.50.700">
    <property type="match status" value="1"/>
</dbReference>
<dbReference type="SUPFAM" id="SSF50249">
    <property type="entry name" value="Nucleic acid-binding proteins"/>
    <property type="match status" value="3"/>
</dbReference>
<feature type="compositionally biased region" description="Basic and acidic residues" evidence="6">
    <location>
        <begin position="65"/>
        <end position="79"/>
    </location>
</feature>
<comment type="similarity">
    <text evidence="5">Belongs to the RNR ribonuclease family. DIS3L2 subfamily.</text>
</comment>
<dbReference type="Gene3D" id="2.40.50.690">
    <property type="match status" value="1"/>
</dbReference>
<dbReference type="Pfam" id="PF00773">
    <property type="entry name" value="RNB"/>
    <property type="match status" value="1"/>
</dbReference>
<feature type="binding site" evidence="5">
    <location>
        <position position="690"/>
    </location>
    <ligand>
        <name>Mg(2+)</name>
        <dbReference type="ChEBI" id="CHEBI:18420"/>
    </ligand>
</feature>
<evidence type="ECO:0000256" key="1">
    <source>
        <dbReference type="ARBA" id="ARBA00022490"/>
    </source>
</evidence>
<comment type="subcellular location">
    <subcellularLocation>
        <location evidence="5">Cytoplasm</location>
    </subcellularLocation>
    <subcellularLocation>
        <location evidence="5">Cytoplasm</location>
        <location evidence="5">P-body</location>
    </subcellularLocation>
</comment>
<reference evidence="8 9" key="1">
    <citation type="submission" date="2017-06" db="EMBL/GenBank/DDBJ databases">
        <title>Aedes aegypti genome working group (AGWG) sequencing and assembly.</title>
        <authorList>
            <consortium name="Aedes aegypti Genome Working Group (AGWG)"/>
            <person name="Matthews B.J."/>
        </authorList>
    </citation>
    <scope>NUCLEOTIDE SEQUENCE [LARGE SCALE GENOMIC DNA]</scope>
    <source>
        <strain evidence="8 9">LVP_AGWG</strain>
    </source>
</reference>
<dbReference type="PANTHER" id="PTHR23355">
    <property type="entry name" value="RIBONUCLEASE"/>
    <property type="match status" value="1"/>
</dbReference>
<dbReference type="AlphaFoldDB" id="A0A1S4EYM4"/>
<keyword evidence="5" id="KW-0464">Manganese</keyword>
<dbReference type="EnsemblMetazoa" id="AAEL001397-RA">
    <property type="protein sequence ID" value="AAEL001397-PA"/>
    <property type="gene ID" value="AAEL001397"/>
</dbReference>
<feature type="region of interest" description="Disordered" evidence="6">
    <location>
        <begin position="132"/>
        <end position="283"/>
    </location>
</feature>
<keyword evidence="3 5" id="KW-0460">Magnesium</keyword>
<dbReference type="GO" id="GO:0000932">
    <property type="term" value="C:P-body"/>
    <property type="evidence" value="ECO:0007669"/>
    <property type="project" value="UniProtKB-SubCell"/>
</dbReference>
<dbReference type="InParanoid" id="A0A1S4EYM4"/>
<evidence type="ECO:0000256" key="2">
    <source>
        <dbReference type="ARBA" id="ARBA00022723"/>
    </source>
</evidence>
<feature type="domain" description="RNB" evidence="7">
    <location>
        <begin position="669"/>
        <end position="1018"/>
    </location>
</feature>
<dbReference type="InterPro" id="IPR050180">
    <property type="entry name" value="RNR_Ribonuclease"/>
</dbReference>
<feature type="compositionally biased region" description="Basic and acidic residues" evidence="6">
    <location>
        <begin position="171"/>
        <end position="202"/>
    </location>
</feature>
<feature type="compositionally biased region" description="Polar residues" evidence="6">
    <location>
        <begin position="16"/>
        <end position="25"/>
    </location>
</feature>
<dbReference type="OrthoDB" id="372421at2759"/>
<dbReference type="SMR" id="A0A1S4EYM4"/>
<keyword evidence="2 5" id="KW-0479">Metal-binding</keyword>
<feature type="site" description="Important for catalytic activity" evidence="5">
    <location>
        <position position="689"/>
    </location>
</feature>
<dbReference type="InterPro" id="IPR028591">
    <property type="entry name" value="DIS3L2"/>
</dbReference>
<sequence>MSDKEFLREIREEIKSSTTKMLQQSDPPPELKPLPDDQWLASEGPNATDPTEVDPGFEFVELVSADEKSAKVKSKDGKKATKKQQKSDASVETNSKKVGKKEESSPLSPEDLKKEISEKLEKVKEKLKVKKEICNNLDSEKHTATSNGYVEADDESGSVTSSQKSSKISLKVKEQVVDDSDQQKQYDEKTAAMKDRIKDLQNKIKTLSMDSSGPSGQKKESKKDNKKKKPDPEPPLKKADSTSTLSSASKPSKKEPKDKNSKEKKTPAAEAGAAPWGQHLPPQLTRPDNLLLLTLLTLDPKQRDDYLMKMGKERAMLVPSKKKSSTADKSAGAVQVTAKVTAFAAELKRAALLYCYGPKMATVNVGDISRPFITVQSVQEVKKVWEFRTFEEEVTYLLNNGKTTDKKDFKKELTLENVSKAEKNSFLTEQNKAALAELVERLVKDGVGYIVEGVVRINQNNNAQAFVDDNTREANVFINSVILRKCAMDGDYVKVFVKHGDSQEAGAANSPPSGSEDKNESNDENGGERQQNNRGFVIEILEKRHSRLCVGTFMPFKEKVSQSQYMKFAPRDMRVPFMRVYKQNWPEAIFKNDFKEIESVIYQAEIIEWHNDIPIANIMKSIGKCGELEVESQAILVEYDLDVSPYSEKILNSLPGSEFQIPEEELAKREDLRDECVFTIDPLTARDLDDALSCKILKNGNYEIGVHISDVSYFLREASELDELVKLRATSIYMVDGVYHMLPKSLCFLCSLLPGEDKLAFSVFWEITPDAKVLKTRFAKTVINSCTQLAYEHAQIMLDKPNQDLKVEDFPQIRHGYTPNYLSRIVNQLQSIAVQFRARRMANGNLKINQPKLSFSLDPNTGKPTDFAIYELRTANQMIEDFMLLANASVAEFTHAKFDSTSVLRNHFAPQDYQMKHLAKQLAKHGHSLRIDSSKAIAESVESIVDASSDPIAARAVLNIMIAKPMTRARYFCSAFASDPEEFHHFALAIPMYTHFTSPIRRYADCLVHRVLAGALAVDEVPTRSPDELSKLTGICNIKKYNAKLAGDASSLLYFKHYLKQRTSLEAEAAVLDIGPQQIELVLIETGHVIKTSYKQLSKSVDFKITEEAKPIRHCILISKEKKFAPTSLMLFSKVRVTVIVMKDALAIRTILPATVATEQNVADATVAMEEGDGAVAEAATTANSNAASTSIASDAEQDNASKATQPSES</sequence>
<feature type="compositionally biased region" description="Low complexity" evidence="6">
    <location>
        <begin position="157"/>
        <end position="169"/>
    </location>
</feature>
<dbReference type="InterPro" id="IPR001900">
    <property type="entry name" value="RNase_II/R"/>
</dbReference>
<keyword evidence="5" id="KW-0378">Hydrolase</keyword>
<evidence type="ECO:0000256" key="5">
    <source>
        <dbReference type="HAMAP-Rule" id="MF_03045"/>
    </source>
</evidence>
<dbReference type="GO" id="GO:0010587">
    <property type="term" value="P:miRNA catabolic process"/>
    <property type="evidence" value="ECO:0007669"/>
    <property type="project" value="TreeGrafter"/>
</dbReference>
<feature type="compositionally biased region" description="Low complexity" evidence="6">
    <location>
        <begin position="241"/>
        <end position="250"/>
    </location>
</feature>